<dbReference type="RefSeq" id="WP_378231252.1">
    <property type="nucleotide sequence ID" value="NZ_JBHSLL010000056.1"/>
</dbReference>
<feature type="domain" description="RNA polymerase sigma-70 region 2" evidence="5">
    <location>
        <begin position="12"/>
        <end position="79"/>
    </location>
</feature>
<name>A0ABW0H0U1_9HYPH</name>
<dbReference type="InterPro" id="IPR014284">
    <property type="entry name" value="RNA_pol_sigma-70_dom"/>
</dbReference>
<evidence type="ECO:0000256" key="4">
    <source>
        <dbReference type="ARBA" id="ARBA00023163"/>
    </source>
</evidence>
<dbReference type="Pfam" id="PF04542">
    <property type="entry name" value="Sigma70_r2"/>
    <property type="match status" value="1"/>
</dbReference>
<proteinExistence type="inferred from homology"/>
<dbReference type="InterPro" id="IPR013249">
    <property type="entry name" value="RNA_pol_sigma70_r4_t2"/>
</dbReference>
<dbReference type="Proteomes" id="UP001596016">
    <property type="component" value="Unassembled WGS sequence"/>
</dbReference>
<dbReference type="EMBL" id="JBHSLL010000056">
    <property type="protein sequence ID" value="MFC5387355.1"/>
    <property type="molecule type" value="Genomic_DNA"/>
</dbReference>
<reference evidence="8" key="1">
    <citation type="journal article" date="2019" name="Int. J. Syst. Evol. Microbiol.">
        <title>The Global Catalogue of Microorganisms (GCM) 10K type strain sequencing project: providing services to taxonomists for standard genome sequencing and annotation.</title>
        <authorList>
            <consortium name="The Broad Institute Genomics Platform"/>
            <consortium name="The Broad Institute Genome Sequencing Center for Infectious Disease"/>
            <person name="Wu L."/>
            <person name="Ma J."/>
        </authorList>
    </citation>
    <scope>NUCLEOTIDE SEQUENCE [LARGE SCALE GENOMIC DNA]</scope>
    <source>
        <strain evidence="8">CGMCC 4.1415</strain>
    </source>
</reference>
<evidence type="ECO:0000256" key="1">
    <source>
        <dbReference type="ARBA" id="ARBA00010641"/>
    </source>
</evidence>
<dbReference type="InterPro" id="IPR036388">
    <property type="entry name" value="WH-like_DNA-bd_sf"/>
</dbReference>
<dbReference type="SUPFAM" id="SSF88946">
    <property type="entry name" value="Sigma2 domain of RNA polymerase sigma factors"/>
    <property type="match status" value="1"/>
</dbReference>
<keyword evidence="3" id="KW-0731">Sigma factor</keyword>
<dbReference type="CDD" id="cd06171">
    <property type="entry name" value="Sigma70_r4"/>
    <property type="match status" value="1"/>
</dbReference>
<dbReference type="InterPro" id="IPR007627">
    <property type="entry name" value="RNA_pol_sigma70_r2"/>
</dbReference>
<keyword evidence="2" id="KW-0805">Transcription regulation</keyword>
<organism evidence="7 8">
    <name type="scientific">Aquamicrobium segne</name>
    <dbReference type="NCBI Taxonomy" id="469547"/>
    <lineage>
        <taxon>Bacteria</taxon>
        <taxon>Pseudomonadati</taxon>
        <taxon>Pseudomonadota</taxon>
        <taxon>Alphaproteobacteria</taxon>
        <taxon>Hyphomicrobiales</taxon>
        <taxon>Phyllobacteriaceae</taxon>
        <taxon>Aquamicrobium</taxon>
    </lineage>
</organism>
<gene>
    <name evidence="7" type="ORF">ACFPLB_15455</name>
</gene>
<comment type="similarity">
    <text evidence="1">Belongs to the sigma-70 factor family. ECF subfamily.</text>
</comment>
<evidence type="ECO:0000313" key="8">
    <source>
        <dbReference type="Proteomes" id="UP001596016"/>
    </source>
</evidence>
<sequence>MAGSSRQQTHMLYAEHHGWLFGWLRGKIGNASDAADLAHDTFVRILASRHLPDNLGQEPRALLAHIAKGLVIDHWRRQDVQRVAMEVLRHLPESFMPSPEERLVMVEALVRVDAMLASLPAHTRQVFLLAQLEGLTLKQISKQAGMPVITVRRHIRKALLACMSTL</sequence>
<evidence type="ECO:0000256" key="3">
    <source>
        <dbReference type="ARBA" id="ARBA00023082"/>
    </source>
</evidence>
<dbReference type="Gene3D" id="1.10.1740.10">
    <property type="match status" value="1"/>
</dbReference>
<dbReference type="Pfam" id="PF08281">
    <property type="entry name" value="Sigma70_r4_2"/>
    <property type="match status" value="1"/>
</dbReference>
<evidence type="ECO:0000259" key="6">
    <source>
        <dbReference type="Pfam" id="PF08281"/>
    </source>
</evidence>
<protein>
    <submittedName>
        <fullName evidence="7">Sigma-70 family RNA polymerase sigma factor</fullName>
    </submittedName>
</protein>
<dbReference type="SUPFAM" id="SSF88659">
    <property type="entry name" value="Sigma3 and sigma4 domains of RNA polymerase sigma factors"/>
    <property type="match status" value="1"/>
</dbReference>
<comment type="caution">
    <text evidence="7">The sequence shown here is derived from an EMBL/GenBank/DDBJ whole genome shotgun (WGS) entry which is preliminary data.</text>
</comment>
<evidence type="ECO:0000313" key="7">
    <source>
        <dbReference type="EMBL" id="MFC5387355.1"/>
    </source>
</evidence>
<dbReference type="InterPro" id="IPR013325">
    <property type="entry name" value="RNA_pol_sigma_r2"/>
</dbReference>
<dbReference type="InterPro" id="IPR013324">
    <property type="entry name" value="RNA_pol_sigma_r3/r4-like"/>
</dbReference>
<dbReference type="PANTHER" id="PTHR43133:SF63">
    <property type="entry name" value="RNA POLYMERASE SIGMA FACTOR FECI-RELATED"/>
    <property type="match status" value="1"/>
</dbReference>
<keyword evidence="4" id="KW-0804">Transcription</keyword>
<evidence type="ECO:0000259" key="5">
    <source>
        <dbReference type="Pfam" id="PF04542"/>
    </source>
</evidence>
<dbReference type="Gene3D" id="1.10.10.10">
    <property type="entry name" value="Winged helix-like DNA-binding domain superfamily/Winged helix DNA-binding domain"/>
    <property type="match status" value="1"/>
</dbReference>
<accession>A0ABW0H0U1</accession>
<keyword evidence="8" id="KW-1185">Reference proteome</keyword>
<dbReference type="InterPro" id="IPR039425">
    <property type="entry name" value="RNA_pol_sigma-70-like"/>
</dbReference>
<feature type="domain" description="RNA polymerase sigma factor 70 region 4 type 2" evidence="6">
    <location>
        <begin position="110"/>
        <end position="162"/>
    </location>
</feature>
<evidence type="ECO:0000256" key="2">
    <source>
        <dbReference type="ARBA" id="ARBA00023015"/>
    </source>
</evidence>
<dbReference type="NCBIfam" id="TIGR02937">
    <property type="entry name" value="sigma70-ECF"/>
    <property type="match status" value="1"/>
</dbReference>
<dbReference type="PANTHER" id="PTHR43133">
    <property type="entry name" value="RNA POLYMERASE ECF-TYPE SIGMA FACTO"/>
    <property type="match status" value="1"/>
</dbReference>